<accession>A0A4X2K7M1</accession>
<dbReference type="Pfam" id="PF14950">
    <property type="entry name" value="DUF4502"/>
    <property type="match status" value="1"/>
</dbReference>
<evidence type="ECO:0008006" key="6">
    <source>
        <dbReference type="Google" id="ProtNLM"/>
    </source>
</evidence>
<dbReference type="InterPro" id="IPR053054">
    <property type="entry name" value="DNA_repair-scaffolding"/>
</dbReference>
<proteinExistence type="predicted"/>
<feature type="region of interest" description="Disordered" evidence="1">
    <location>
        <begin position="87"/>
        <end position="164"/>
    </location>
</feature>
<dbReference type="Pfam" id="PF14951">
    <property type="entry name" value="DUF4503"/>
    <property type="match status" value="1"/>
</dbReference>
<dbReference type="PANTHER" id="PTHR34347">
    <property type="entry name" value="DNA REPAIR-SCAFFOLDING PROTEIN SPIDR"/>
    <property type="match status" value="1"/>
</dbReference>
<reference evidence="4" key="2">
    <citation type="submission" date="2025-08" db="UniProtKB">
        <authorList>
            <consortium name="Ensembl"/>
        </authorList>
    </citation>
    <scope>IDENTIFICATION</scope>
</reference>
<name>A0A4X2K7M1_VOMUR</name>
<reference evidence="4" key="3">
    <citation type="submission" date="2025-09" db="UniProtKB">
        <authorList>
            <consortium name="Ensembl"/>
        </authorList>
    </citation>
    <scope>IDENTIFICATION</scope>
</reference>
<sequence>MPRGGSSSRLCRSGRKRRKAWDTECTLFPGESVSGFRKEDAGTPTANTSLSKAWLKCGDGFQSDSVPPIIELSTDMAIMKKHLESSLKAKEVASPSEASKGPSDIIWSSSGSDLSEEDKEMPCQSQKYKRCTPNIDDNSSEGEPQFIDWENDSDSEEDGSNECPEFVENESAVEISDCISCASNSPQTSEEREHDFSQISSTEILEYSSDVEKQEDIKNVLPTNLGVAHKYHLNFGLDFEQDKGRPASDWIKSAQVLLHTPKKETDKAPRTPEDSAKKKKKKLLRGGLAERLNRLQNRERSAITFWRHQSAASNKTLPGKKSGVLIVKIIEMHEECTMHIAICELLEMSPADSPSKDAVLDPGTQLKVLFTKETAVHLKGGPQDIIHIYPPWHKLLLHDKSVPIIMNTYFCQKVVVKEDSEKLDKMHCLGILPIRRKIISLARMFRFKSQINDIAQESEGHQIMCTNVTTTRTGGPHDFQETKQYIPAQLSISDSLLDVVESQGTARWKGVQVQVVVQRVYYLPIRDVSRYQQGNSSAQLAAPLGSADLHSARCCLLVQDAYGIFSEVHLESLCSPPEDISQHNRQWEGKSCSLGGMKILQRTTRGRAMGLFSLIDSLWPPLMPLKIPGQSQDCGEMKADQKPPSFCYILTACPEPGEVGIKVENTISNIYRPPSIHSLKDIVKTGGVGGHRCSFQARVIYQRLQLKSNLPVDQREIWLIVTDATLQLENASLPKTVPVCVTSSCVITPEVMEALTDATSHSIFFKDVLQENGIVVGVNENTAFSWPVCNRCGSGKLEQDLSENRGSFHCGRCTLTVTSPLLKMHLEVVLACPSRPQGNMKVKLLQRSISSLLMFSSSEDGTYEVKSVLGKKVGPLNCFVQTITNHPTSCMGLEEIELLQAGRN</sequence>
<protein>
    <recommendedName>
        <fullName evidence="6">Scaffold protein involved in DNA repair</fullName>
    </recommendedName>
</protein>
<dbReference type="Proteomes" id="UP000314987">
    <property type="component" value="Unassembled WGS sequence"/>
</dbReference>
<dbReference type="InterPro" id="IPR028026">
    <property type="entry name" value="DUF4502"/>
</dbReference>
<dbReference type="GO" id="GO:0000724">
    <property type="term" value="P:double-strand break repair via homologous recombination"/>
    <property type="evidence" value="ECO:0007669"/>
    <property type="project" value="TreeGrafter"/>
</dbReference>
<dbReference type="GO" id="GO:0000228">
    <property type="term" value="C:nuclear chromosome"/>
    <property type="evidence" value="ECO:0007669"/>
    <property type="project" value="TreeGrafter"/>
</dbReference>
<feature type="compositionally biased region" description="Basic and acidic residues" evidence="1">
    <location>
        <begin position="261"/>
        <end position="276"/>
    </location>
</feature>
<evidence type="ECO:0000313" key="4">
    <source>
        <dbReference type="Ensembl" id="ENSVURP00010006096.1"/>
    </source>
</evidence>
<keyword evidence="5" id="KW-1185">Reference proteome</keyword>
<dbReference type="GeneTree" id="ENSGT00390000014654"/>
<evidence type="ECO:0000256" key="1">
    <source>
        <dbReference type="SAM" id="MobiDB-lite"/>
    </source>
</evidence>
<organism evidence="4 5">
    <name type="scientific">Vombatus ursinus</name>
    <name type="common">Common wombat</name>
    <dbReference type="NCBI Taxonomy" id="29139"/>
    <lineage>
        <taxon>Eukaryota</taxon>
        <taxon>Metazoa</taxon>
        <taxon>Chordata</taxon>
        <taxon>Craniata</taxon>
        <taxon>Vertebrata</taxon>
        <taxon>Euteleostomi</taxon>
        <taxon>Mammalia</taxon>
        <taxon>Metatheria</taxon>
        <taxon>Diprotodontia</taxon>
        <taxon>Vombatidae</taxon>
        <taxon>Vombatus</taxon>
    </lineage>
</organism>
<evidence type="ECO:0000259" key="3">
    <source>
        <dbReference type="Pfam" id="PF14951"/>
    </source>
</evidence>
<reference evidence="5" key="1">
    <citation type="submission" date="2018-12" db="EMBL/GenBank/DDBJ databases">
        <authorList>
            <person name="Yazar S."/>
        </authorList>
    </citation>
    <scope>NUCLEOTIDE SEQUENCE [LARGE SCALE GENOMIC DNA]</scope>
</reference>
<dbReference type="GO" id="GO:0005654">
    <property type="term" value="C:nucleoplasm"/>
    <property type="evidence" value="ECO:0007669"/>
    <property type="project" value="TreeGrafter"/>
</dbReference>
<dbReference type="PANTHER" id="PTHR34347:SF1">
    <property type="entry name" value="DNA REPAIR-SCAFFOLDING PROTEIN"/>
    <property type="match status" value="1"/>
</dbReference>
<feature type="region of interest" description="Disordered" evidence="1">
    <location>
        <begin position="1"/>
        <end position="20"/>
    </location>
</feature>
<feature type="compositionally biased region" description="Low complexity" evidence="1">
    <location>
        <begin position="1"/>
        <end position="11"/>
    </location>
</feature>
<dbReference type="InterPro" id="IPR028032">
    <property type="entry name" value="DUF4503"/>
</dbReference>
<feature type="domain" description="DUF4503" evidence="3">
    <location>
        <begin position="559"/>
        <end position="776"/>
    </location>
</feature>
<feature type="compositionally biased region" description="Acidic residues" evidence="1">
    <location>
        <begin position="149"/>
        <end position="164"/>
    </location>
</feature>
<evidence type="ECO:0000313" key="5">
    <source>
        <dbReference type="Proteomes" id="UP000314987"/>
    </source>
</evidence>
<evidence type="ECO:0000259" key="2">
    <source>
        <dbReference type="Pfam" id="PF14950"/>
    </source>
</evidence>
<feature type="region of interest" description="Disordered" evidence="1">
    <location>
        <begin position="260"/>
        <end position="282"/>
    </location>
</feature>
<gene>
    <name evidence="4" type="primary">LOC114054196</name>
</gene>
<dbReference type="AlphaFoldDB" id="A0A4X2K7M1"/>
<dbReference type="GO" id="GO:0070202">
    <property type="term" value="P:regulation of establishment of protein localization to chromosome"/>
    <property type="evidence" value="ECO:0007669"/>
    <property type="project" value="TreeGrafter"/>
</dbReference>
<feature type="domain" description="DUF4502" evidence="2">
    <location>
        <begin position="16"/>
        <end position="395"/>
    </location>
</feature>
<dbReference type="Ensembl" id="ENSVURT00010006891.1">
    <property type="protein sequence ID" value="ENSVURP00010006096.1"/>
    <property type="gene ID" value="ENSVURG00010004710.1"/>
</dbReference>